<dbReference type="Pfam" id="PF00672">
    <property type="entry name" value="HAMP"/>
    <property type="match status" value="1"/>
</dbReference>
<evidence type="ECO:0000256" key="11">
    <source>
        <dbReference type="ARBA" id="ARBA00022989"/>
    </source>
</evidence>
<evidence type="ECO:0000313" key="16">
    <source>
        <dbReference type="EMBL" id="MCP2334333.1"/>
    </source>
</evidence>
<proteinExistence type="predicted"/>
<evidence type="ECO:0000256" key="9">
    <source>
        <dbReference type="ARBA" id="ARBA00022777"/>
    </source>
</evidence>
<organism evidence="16 17">
    <name type="scientific">Actinoalloteichus caeruleus DSM 43889</name>
    <dbReference type="NCBI Taxonomy" id="1120930"/>
    <lineage>
        <taxon>Bacteria</taxon>
        <taxon>Bacillati</taxon>
        <taxon>Actinomycetota</taxon>
        <taxon>Actinomycetes</taxon>
        <taxon>Pseudonocardiales</taxon>
        <taxon>Pseudonocardiaceae</taxon>
        <taxon>Actinoalloteichus</taxon>
        <taxon>Actinoalloteichus cyanogriseus</taxon>
    </lineage>
</organism>
<feature type="domain" description="Histidine kinase" evidence="14">
    <location>
        <begin position="227"/>
        <end position="433"/>
    </location>
</feature>
<reference evidence="16 17" key="1">
    <citation type="submission" date="2013-07" db="EMBL/GenBank/DDBJ databases">
        <authorList>
            <consortium name="DOE Joint Genome Institute"/>
            <person name="Reeve W."/>
            <person name="Huntemann M."/>
            <person name="Han J."/>
            <person name="Chen A."/>
            <person name="Kyrpides N."/>
            <person name="Mavromatis K."/>
            <person name="Markowitz V."/>
            <person name="Palaniappan K."/>
            <person name="Ivanova N."/>
            <person name="Schaumberg A."/>
            <person name="Pati A."/>
            <person name="Liolios K."/>
            <person name="Nordberg H.P."/>
            <person name="Cantor M.N."/>
            <person name="Hua S.X."/>
            <person name="Woyke T."/>
        </authorList>
    </citation>
    <scope>NUCLEOTIDE SEQUENCE [LARGE SCALE GENOMIC DNA]</scope>
    <source>
        <strain evidence="16 17">DSM 43889</strain>
    </source>
</reference>
<keyword evidence="7 13" id="KW-0812">Transmembrane</keyword>
<evidence type="ECO:0000259" key="14">
    <source>
        <dbReference type="PROSITE" id="PS50109"/>
    </source>
</evidence>
<dbReference type="InterPro" id="IPR005467">
    <property type="entry name" value="His_kinase_dom"/>
</dbReference>
<evidence type="ECO:0000313" key="17">
    <source>
        <dbReference type="Proteomes" id="UP000791080"/>
    </source>
</evidence>
<dbReference type="PROSITE" id="PS50885">
    <property type="entry name" value="HAMP"/>
    <property type="match status" value="1"/>
</dbReference>
<dbReference type="InterPro" id="IPR050980">
    <property type="entry name" value="2C_sensor_his_kinase"/>
</dbReference>
<dbReference type="InterPro" id="IPR003594">
    <property type="entry name" value="HATPase_dom"/>
</dbReference>
<keyword evidence="5" id="KW-0597">Phosphoprotein</keyword>
<keyword evidence="4" id="KW-1003">Cell membrane</keyword>
<evidence type="ECO:0000256" key="7">
    <source>
        <dbReference type="ARBA" id="ARBA00022692"/>
    </source>
</evidence>
<dbReference type="SUPFAM" id="SSF55874">
    <property type="entry name" value="ATPase domain of HSP90 chaperone/DNA topoisomerase II/histidine kinase"/>
    <property type="match status" value="1"/>
</dbReference>
<sequence length="435" mass="45546">MRGRLALLVAATTSLILVAFLVPLALLVRTVAEDRALHAANVDAQSFSSLLATADPEVIRLAVERVNLSDDHQLTIFLPDGTTVGEPAERTESVDLALRGHTFTADVDGGMELLVNAQDSTGEQAAVRAHVPAEVLHRGVDRAVLILVLLAVVLLAVSALVADRLATSLVRPTTQLAAVSHRLARGELQARADPAGPKELRDVGLALNHLAGQIETLLQQERETVADISHRLRTPLTALKLEAEGLRSPEEARRVEGLVEELERAVSEVIQDARGRSGGDGQTAARVACDAAQVVSERVRFWSVLAEDTERHVELDLAPGPLLVRVSPGDLVAAVDSLLGNVFAHTEEGTSFAVRLRPAPEGGAVLVVADAGTGFGGVNTGRHVLDRGNSKGGSTGLGLDIARRTAEASGGGMSLGASGWGGAQITVRLGPPDPD</sequence>
<keyword evidence="10" id="KW-0067">ATP-binding</keyword>
<dbReference type="InterPro" id="IPR036097">
    <property type="entry name" value="HisK_dim/P_sf"/>
</dbReference>
<evidence type="ECO:0000256" key="1">
    <source>
        <dbReference type="ARBA" id="ARBA00000085"/>
    </source>
</evidence>
<keyword evidence="11 13" id="KW-1133">Transmembrane helix</keyword>
<dbReference type="EMBL" id="AUBJ02000001">
    <property type="protein sequence ID" value="MCP2334333.1"/>
    <property type="molecule type" value="Genomic_DNA"/>
</dbReference>
<dbReference type="SMART" id="SM00388">
    <property type="entry name" value="HisKA"/>
    <property type="match status" value="1"/>
</dbReference>
<keyword evidence="17" id="KW-1185">Reference proteome</keyword>
<dbReference type="SUPFAM" id="SSF47384">
    <property type="entry name" value="Homodimeric domain of signal transducing histidine kinase"/>
    <property type="match status" value="1"/>
</dbReference>
<dbReference type="GO" id="GO:0016301">
    <property type="term" value="F:kinase activity"/>
    <property type="evidence" value="ECO:0007669"/>
    <property type="project" value="UniProtKB-KW"/>
</dbReference>
<evidence type="ECO:0000256" key="2">
    <source>
        <dbReference type="ARBA" id="ARBA00004651"/>
    </source>
</evidence>
<name>A0ABT1JQB2_ACTCY</name>
<dbReference type="PANTHER" id="PTHR44936">
    <property type="entry name" value="SENSOR PROTEIN CREC"/>
    <property type="match status" value="1"/>
</dbReference>
<evidence type="ECO:0000256" key="6">
    <source>
        <dbReference type="ARBA" id="ARBA00022679"/>
    </source>
</evidence>
<dbReference type="PROSITE" id="PS50109">
    <property type="entry name" value="HIS_KIN"/>
    <property type="match status" value="1"/>
</dbReference>
<dbReference type="Pfam" id="PF00512">
    <property type="entry name" value="HisKA"/>
    <property type="match status" value="1"/>
</dbReference>
<dbReference type="InterPro" id="IPR003660">
    <property type="entry name" value="HAMP_dom"/>
</dbReference>
<dbReference type="EC" id="2.7.13.3" evidence="3"/>
<evidence type="ECO:0000256" key="4">
    <source>
        <dbReference type="ARBA" id="ARBA00022475"/>
    </source>
</evidence>
<comment type="subcellular location">
    <subcellularLocation>
        <location evidence="2">Cell membrane</location>
        <topology evidence="2">Multi-pass membrane protein</topology>
    </subcellularLocation>
</comment>
<accession>A0ABT1JQB2</accession>
<dbReference type="PANTHER" id="PTHR44936:SF9">
    <property type="entry name" value="SENSOR PROTEIN CREC"/>
    <property type="match status" value="1"/>
</dbReference>
<keyword evidence="12" id="KW-0902">Two-component regulatory system</keyword>
<comment type="catalytic activity">
    <reaction evidence="1">
        <text>ATP + protein L-histidine = ADP + protein N-phospho-L-histidine.</text>
        <dbReference type="EC" id="2.7.13.3"/>
    </reaction>
</comment>
<evidence type="ECO:0000256" key="13">
    <source>
        <dbReference type="SAM" id="Phobius"/>
    </source>
</evidence>
<keyword evidence="9 16" id="KW-0418">Kinase</keyword>
<evidence type="ECO:0000256" key="5">
    <source>
        <dbReference type="ARBA" id="ARBA00022553"/>
    </source>
</evidence>
<dbReference type="SMART" id="SM00387">
    <property type="entry name" value="HATPase_c"/>
    <property type="match status" value="1"/>
</dbReference>
<gene>
    <name evidence="16" type="ORF">G443_004603</name>
</gene>
<reference evidence="16 17" key="2">
    <citation type="submission" date="2022-06" db="EMBL/GenBank/DDBJ databases">
        <title>Genomic Encyclopedia of Type Strains, Phase I: the one thousand microbial genomes (KMG-I) project.</title>
        <authorList>
            <person name="Kyrpides N."/>
        </authorList>
    </citation>
    <scope>NUCLEOTIDE SEQUENCE [LARGE SCALE GENOMIC DNA]</scope>
    <source>
        <strain evidence="16 17">DSM 43889</strain>
    </source>
</reference>
<dbReference type="SMART" id="SM00304">
    <property type="entry name" value="HAMP"/>
    <property type="match status" value="1"/>
</dbReference>
<evidence type="ECO:0000259" key="15">
    <source>
        <dbReference type="PROSITE" id="PS50885"/>
    </source>
</evidence>
<dbReference type="Gene3D" id="3.30.565.10">
    <property type="entry name" value="Histidine kinase-like ATPase, C-terminal domain"/>
    <property type="match status" value="1"/>
</dbReference>
<keyword evidence="13" id="KW-0472">Membrane</keyword>
<dbReference type="Pfam" id="PF02518">
    <property type="entry name" value="HATPase_c"/>
    <property type="match status" value="1"/>
</dbReference>
<dbReference type="CDD" id="cd06225">
    <property type="entry name" value="HAMP"/>
    <property type="match status" value="1"/>
</dbReference>
<evidence type="ECO:0000256" key="3">
    <source>
        <dbReference type="ARBA" id="ARBA00012438"/>
    </source>
</evidence>
<keyword evidence="6" id="KW-0808">Transferase</keyword>
<evidence type="ECO:0000256" key="10">
    <source>
        <dbReference type="ARBA" id="ARBA00022840"/>
    </source>
</evidence>
<feature type="domain" description="HAMP" evidence="15">
    <location>
        <begin position="167"/>
        <end position="219"/>
    </location>
</feature>
<evidence type="ECO:0000256" key="8">
    <source>
        <dbReference type="ARBA" id="ARBA00022741"/>
    </source>
</evidence>
<dbReference type="Gene3D" id="1.10.287.130">
    <property type="match status" value="1"/>
</dbReference>
<comment type="caution">
    <text evidence="16">The sequence shown here is derived from an EMBL/GenBank/DDBJ whole genome shotgun (WGS) entry which is preliminary data.</text>
</comment>
<dbReference type="InterPro" id="IPR036890">
    <property type="entry name" value="HATPase_C_sf"/>
</dbReference>
<dbReference type="CDD" id="cd00082">
    <property type="entry name" value="HisKA"/>
    <property type="match status" value="1"/>
</dbReference>
<feature type="transmembrane region" description="Helical" evidence="13">
    <location>
        <begin position="143"/>
        <end position="162"/>
    </location>
</feature>
<feature type="transmembrane region" description="Helical" evidence="13">
    <location>
        <begin position="6"/>
        <end position="28"/>
    </location>
</feature>
<evidence type="ECO:0000256" key="12">
    <source>
        <dbReference type="ARBA" id="ARBA00023012"/>
    </source>
</evidence>
<dbReference type="InterPro" id="IPR003661">
    <property type="entry name" value="HisK_dim/P_dom"/>
</dbReference>
<protein>
    <recommendedName>
        <fullName evidence="3">histidine kinase</fullName>
        <ecNumber evidence="3">2.7.13.3</ecNumber>
    </recommendedName>
</protein>
<keyword evidence="8" id="KW-0547">Nucleotide-binding</keyword>
<dbReference type="Proteomes" id="UP000791080">
    <property type="component" value="Unassembled WGS sequence"/>
</dbReference>
<dbReference type="RefSeq" id="WP_026419897.1">
    <property type="nucleotide sequence ID" value="NZ_AUBJ02000001.1"/>
</dbReference>